<dbReference type="GO" id="GO:0019843">
    <property type="term" value="F:rRNA binding"/>
    <property type="evidence" value="ECO:0007669"/>
    <property type="project" value="UniProtKB-UniRule"/>
</dbReference>
<evidence type="ECO:0000313" key="8">
    <source>
        <dbReference type="EMBL" id="AIC14705.1"/>
    </source>
</evidence>
<dbReference type="GO" id="GO:0022627">
    <property type="term" value="C:cytosolic small ribosomal subunit"/>
    <property type="evidence" value="ECO:0007669"/>
    <property type="project" value="UniProtKB-UniRule"/>
</dbReference>
<organism evidence="8 9">
    <name type="scientific">Nitrososphaera viennensis EN76</name>
    <dbReference type="NCBI Taxonomy" id="926571"/>
    <lineage>
        <taxon>Archaea</taxon>
        <taxon>Nitrososphaerota</taxon>
        <taxon>Nitrososphaeria</taxon>
        <taxon>Nitrososphaerales</taxon>
        <taxon>Nitrososphaeraceae</taxon>
        <taxon>Nitrososphaera</taxon>
    </lineage>
</organism>
<dbReference type="AlphaFoldDB" id="A0A060HH67"/>
<evidence type="ECO:0000256" key="4">
    <source>
        <dbReference type="ARBA" id="ARBA00023274"/>
    </source>
</evidence>
<protein>
    <recommendedName>
        <fullName evidence="5 6">Small ribosomal subunit protein uS19</fullName>
    </recommendedName>
</protein>
<dbReference type="Proteomes" id="UP000027093">
    <property type="component" value="Chromosome"/>
</dbReference>
<dbReference type="InterPro" id="IPR005713">
    <property type="entry name" value="Ribosomal_uS19_euk/arc"/>
</dbReference>
<keyword evidence="6" id="KW-0694">RNA-binding</keyword>
<dbReference type="PRINTS" id="PR00975">
    <property type="entry name" value="RIBOSOMALS19"/>
</dbReference>
<dbReference type="InterPro" id="IPR020934">
    <property type="entry name" value="Ribosomal_uS19_CS"/>
</dbReference>
<dbReference type="InterPro" id="IPR023575">
    <property type="entry name" value="Ribosomal_uS19_SF"/>
</dbReference>
<keyword evidence="3 6" id="KW-0689">Ribosomal protein</keyword>
<keyword evidence="9" id="KW-1185">Reference proteome</keyword>
<dbReference type="HOGENOM" id="CLU_097347_1_0_2"/>
<dbReference type="NCBIfam" id="NF003121">
    <property type="entry name" value="PRK04038.1"/>
    <property type="match status" value="1"/>
</dbReference>
<evidence type="ECO:0000256" key="7">
    <source>
        <dbReference type="RuleBase" id="RU003485"/>
    </source>
</evidence>
<sequence>MVREFKFKGYTPEQLQSLSIENLLPLLNARQRRSLDKRVGTYMNDEKRKLREKIKLARDGKLKGAIRTHIRDMIILPDMIGLTINVHNGKEFAAVAIRPEMVGHYLGEYAITNKRVQHGAPGVGASRSSLYVPLK</sequence>
<proteinExistence type="inferred from homology"/>
<dbReference type="Pfam" id="PF00203">
    <property type="entry name" value="Ribosomal_S19"/>
    <property type="match status" value="1"/>
</dbReference>
<dbReference type="InterPro" id="IPR002222">
    <property type="entry name" value="Ribosomal_uS19"/>
</dbReference>
<dbReference type="EMBL" id="CP007536">
    <property type="protein sequence ID" value="AIC14705.1"/>
    <property type="molecule type" value="Genomic_DNA"/>
</dbReference>
<dbReference type="RefSeq" id="WP_075053869.1">
    <property type="nucleotide sequence ID" value="NZ_CP007536.1"/>
</dbReference>
<dbReference type="FunFam" id="3.30.860.10:FF:000002">
    <property type="entry name" value="40S ribosomal protein S15"/>
    <property type="match status" value="1"/>
</dbReference>
<dbReference type="SUPFAM" id="SSF54570">
    <property type="entry name" value="Ribosomal protein S19"/>
    <property type="match status" value="1"/>
</dbReference>
<comment type="function">
    <text evidence="1 6">Protein S19 forms a complex with S13 that binds strongly to the 16S ribosomal RNA.</text>
</comment>
<dbReference type="NCBIfam" id="TIGR01025">
    <property type="entry name" value="uS19_arch"/>
    <property type="match status" value="1"/>
</dbReference>
<dbReference type="PANTHER" id="PTHR11880:SF2">
    <property type="entry name" value="SMALL RIBOSOMAL SUBUNIT PROTEIN US19"/>
    <property type="match status" value="1"/>
</dbReference>
<evidence type="ECO:0000256" key="3">
    <source>
        <dbReference type="ARBA" id="ARBA00022980"/>
    </source>
</evidence>
<dbReference type="OrthoDB" id="30559at2157"/>
<evidence type="ECO:0000256" key="5">
    <source>
        <dbReference type="ARBA" id="ARBA00035163"/>
    </source>
</evidence>
<dbReference type="GO" id="GO:0003735">
    <property type="term" value="F:structural constituent of ribosome"/>
    <property type="evidence" value="ECO:0007669"/>
    <property type="project" value="UniProtKB-UniRule"/>
</dbReference>
<dbReference type="PROSITE" id="PS00323">
    <property type="entry name" value="RIBOSOMAL_S19"/>
    <property type="match status" value="1"/>
</dbReference>
<reference evidence="8 9" key="1">
    <citation type="journal article" date="2014" name="Int. J. Syst. Evol. Microbiol.">
        <title>Nitrososphaera viennensis gen. nov., sp. nov., an aerobic and mesophilic, ammonia-oxidizing archaeon from soil and a member of the archaeal phylum Thaumarchaeota.</title>
        <authorList>
            <person name="Stieglmeier M."/>
            <person name="Klingl A."/>
            <person name="Alves R.J."/>
            <person name="Rittmann S.K."/>
            <person name="Melcher M."/>
            <person name="Leisch N."/>
            <person name="Schleper C."/>
        </authorList>
    </citation>
    <scope>NUCLEOTIDE SEQUENCE [LARGE SCALE GENOMIC DNA]</scope>
    <source>
        <strain evidence="8">EN76</strain>
    </source>
</reference>
<dbReference type="GO" id="GO:0006412">
    <property type="term" value="P:translation"/>
    <property type="evidence" value="ECO:0007669"/>
    <property type="project" value="UniProtKB-UniRule"/>
</dbReference>
<dbReference type="HAMAP" id="MF_00531">
    <property type="entry name" value="Ribosomal_uS19"/>
    <property type="match status" value="1"/>
</dbReference>
<dbReference type="PIRSF" id="PIRSF002144">
    <property type="entry name" value="Ribosomal_S19"/>
    <property type="match status" value="1"/>
</dbReference>
<name>A0A060HH67_9ARCH</name>
<dbReference type="GO" id="GO:0000028">
    <property type="term" value="P:ribosomal small subunit assembly"/>
    <property type="evidence" value="ECO:0007669"/>
    <property type="project" value="TreeGrafter"/>
</dbReference>
<dbReference type="KEGG" id="nvn:NVIE_005090"/>
<evidence type="ECO:0000313" key="9">
    <source>
        <dbReference type="Proteomes" id="UP000027093"/>
    </source>
</evidence>
<gene>
    <name evidence="6 8" type="primary">rps19p</name>
    <name evidence="8" type="ORF">NVIE_005090</name>
</gene>
<evidence type="ECO:0000256" key="6">
    <source>
        <dbReference type="HAMAP-Rule" id="MF_00531"/>
    </source>
</evidence>
<dbReference type="PANTHER" id="PTHR11880">
    <property type="entry name" value="RIBOSOMAL PROTEIN S19P FAMILY MEMBER"/>
    <property type="match status" value="1"/>
</dbReference>
<evidence type="ECO:0000256" key="2">
    <source>
        <dbReference type="ARBA" id="ARBA00007345"/>
    </source>
</evidence>
<keyword evidence="4 6" id="KW-0687">Ribonucleoprotein</keyword>
<dbReference type="Gene3D" id="3.30.860.10">
    <property type="entry name" value="30s Ribosomal Protein S19, Chain A"/>
    <property type="match status" value="1"/>
</dbReference>
<dbReference type="GeneID" id="41597597"/>
<evidence type="ECO:0000256" key="1">
    <source>
        <dbReference type="ARBA" id="ARBA00003239"/>
    </source>
</evidence>
<comment type="similarity">
    <text evidence="2 6 7">Belongs to the universal ribosomal protein uS19 family.</text>
</comment>
<keyword evidence="6" id="KW-0699">rRNA-binding</keyword>
<accession>A0A060HH67</accession>
<dbReference type="STRING" id="926571.NVIE_005090"/>